<dbReference type="VEuPathDB" id="CryptoDB:Cvel_23315"/>
<evidence type="ECO:0000313" key="2">
    <source>
        <dbReference type="EMBL" id="CEM33993.1"/>
    </source>
</evidence>
<dbReference type="EMBL" id="CDMZ01001533">
    <property type="protein sequence ID" value="CEM33993.1"/>
    <property type="molecule type" value="Genomic_DNA"/>
</dbReference>
<dbReference type="PhylomeDB" id="A0A0G4GT97"/>
<dbReference type="AlphaFoldDB" id="A0A0G4GT97"/>
<name>A0A0G4GT97_9ALVE</name>
<protein>
    <submittedName>
        <fullName evidence="2">Uncharacterized protein</fullName>
    </submittedName>
</protein>
<proteinExistence type="predicted"/>
<sequence length="476" mass="51698">MDWNTSLPADLAAKLTAAGWPKDDQRIQIRIKGFQQLDFMKVMLAAVPTLTMGEAGELLGWANIPPSQYELVNPVDSGLMVETRQPRSAKSGGATLLSAASDSSELEVSGSGASLRGASALAPPAAQAPIGKDAAAPTVDFNTEHCLGGVLNAMETLSDSVCSGLASPARTVARVEGEWQIHGKGGRRAAAQKERERSGDGSGSETEALCNSLLQVDLKASPPPPEEIDAKLKMKAHCVDWSCSMDAVSKIERGRQGTHCVVVSMLAENYGLHADFKGIRSAVKRLLRGLVSVATGTVLNRGNPNFLGERLLHSRAVCMCTKLYVHGYMDFTTKNRRKMSDLRFFPDDLEVEGERKILAEVQGLRDLFGGDRVYVSSEDWAVLSEELRKVKPFERDEEKDETLSLGLPSMYVRIARGVLFGKGDRRSFSDFEVSKFVPTSATPGGSFAQRVREYFRVHYHQAGPRGGPATLKVRKS</sequence>
<evidence type="ECO:0000256" key="1">
    <source>
        <dbReference type="SAM" id="MobiDB-lite"/>
    </source>
</evidence>
<gene>
    <name evidence="2" type="ORF">Cvel_23315</name>
</gene>
<reference evidence="2" key="1">
    <citation type="submission" date="2014-11" db="EMBL/GenBank/DDBJ databases">
        <authorList>
            <person name="Otto D Thomas"/>
            <person name="Naeem Raeece"/>
        </authorList>
    </citation>
    <scope>NUCLEOTIDE SEQUENCE</scope>
</reference>
<organism evidence="2">
    <name type="scientific">Chromera velia CCMP2878</name>
    <dbReference type="NCBI Taxonomy" id="1169474"/>
    <lineage>
        <taxon>Eukaryota</taxon>
        <taxon>Sar</taxon>
        <taxon>Alveolata</taxon>
        <taxon>Colpodellida</taxon>
        <taxon>Chromeraceae</taxon>
        <taxon>Chromera</taxon>
    </lineage>
</organism>
<feature type="region of interest" description="Disordered" evidence="1">
    <location>
        <begin position="180"/>
        <end position="206"/>
    </location>
</feature>
<accession>A0A0G4GT97</accession>